<dbReference type="GO" id="GO:0003908">
    <property type="term" value="F:methylated-DNA-[protein]-cysteine S-methyltransferase activity"/>
    <property type="evidence" value="ECO:0007669"/>
    <property type="project" value="InterPro"/>
</dbReference>
<dbReference type="GO" id="GO:0006281">
    <property type="term" value="P:DNA repair"/>
    <property type="evidence" value="ECO:0007669"/>
    <property type="project" value="InterPro"/>
</dbReference>
<evidence type="ECO:0000313" key="3">
    <source>
        <dbReference type="Proteomes" id="UP001153269"/>
    </source>
</evidence>
<keyword evidence="3" id="KW-1185">Reference proteome</keyword>
<organism evidence="2 3">
    <name type="scientific">Pleuronectes platessa</name>
    <name type="common">European plaice</name>
    <dbReference type="NCBI Taxonomy" id="8262"/>
    <lineage>
        <taxon>Eukaryota</taxon>
        <taxon>Metazoa</taxon>
        <taxon>Chordata</taxon>
        <taxon>Craniata</taxon>
        <taxon>Vertebrata</taxon>
        <taxon>Euteleostomi</taxon>
        <taxon>Actinopterygii</taxon>
        <taxon>Neopterygii</taxon>
        <taxon>Teleostei</taxon>
        <taxon>Neoteleostei</taxon>
        <taxon>Acanthomorphata</taxon>
        <taxon>Carangaria</taxon>
        <taxon>Pleuronectiformes</taxon>
        <taxon>Pleuronectoidei</taxon>
        <taxon>Pleuronectidae</taxon>
        <taxon>Pleuronectes</taxon>
    </lineage>
</organism>
<name>A0A9N7Y938_PLEPL</name>
<feature type="region of interest" description="Disordered" evidence="1">
    <location>
        <begin position="1"/>
        <end position="28"/>
    </location>
</feature>
<sequence>MATRGGKENQIEKEKRRKMERVEDGWREEERSRQWRTSGCYHQIMAVHTYSSDFHRRPLKQKIGRSIQISCWPLFKRGGVFSLVSKDLLPLVLMAPCMDFIETINQLEDSQLARRRPPLSKLLPCHRLLHLSLPGVRLPLRGEAGDGYLLSGAKLLQLLHSYIVDPSHLSAAQFNHCILFLDTARNLNKLRGRRETEGDRGRRETEGDRGRRETEGDEGDGRQRETEVGRTTDYGGSSNKLDKNSFKHLSTHFPEERLNSFCSVTQNAPGV</sequence>
<gene>
    <name evidence="2" type="ORF">PLEPLA_LOCUS3552</name>
</gene>
<proteinExistence type="predicted"/>
<comment type="caution">
    <text evidence="2">The sequence shown here is derived from an EMBL/GenBank/DDBJ whole genome shotgun (WGS) entry which is preliminary data.</text>
</comment>
<dbReference type="InterPro" id="IPR001497">
    <property type="entry name" value="MethylDNA_cys_MeTrfase_AS"/>
</dbReference>
<feature type="compositionally biased region" description="Basic and acidic residues" evidence="1">
    <location>
        <begin position="193"/>
        <end position="230"/>
    </location>
</feature>
<dbReference type="Proteomes" id="UP001153269">
    <property type="component" value="Unassembled WGS sequence"/>
</dbReference>
<dbReference type="PROSITE" id="PS00374">
    <property type="entry name" value="MGMT"/>
    <property type="match status" value="1"/>
</dbReference>
<reference evidence="2" key="1">
    <citation type="submission" date="2020-03" db="EMBL/GenBank/DDBJ databases">
        <authorList>
            <person name="Weist P."/>
        </authorList>
    </citation>
    <scope>NUCLEOTIDE SEQUENCE</scope>
</reference>
<accession>A0A9N7Y938</accession>
<evidence type="ECO:0000256" key="1">
    <source>
        <dbReference type="SAM" id="MobiDB-lite"/>
    </source>
</evidence>
<protein>
    <submittedName>
        <fullName evidence="2">Uncharacterized protein</fullName>
    </submittedName>
</protein>
<dbReference type="AlphaFoldDB" id="A0A9N7Y938"/>
<feature type="compositionally biased region" description="Basic and acidic residues" evidence="1">
    <location>
        <begin position="1"/>
        <end position="14"/>
    </location>
</feature>
<feature type="region of interest" description="Disordered" evidence="1">
    <location>
        <begin position="192"/>
        <end position="247"/>
    </location>
</feature>
<evidence type="ECO:0000313" key="2">
    <source>
        <dbReference type="EMBL" id="CAB1415834.1"/>
    </source>
</evidence>
<dbReference type="EMBL" id="CADEAL010000176">
    <property type="protein sequence ID" value="CAB1415834.1"/>
    <property type="molecule type" value="Genomic_DNA"/>
</dbReference>